<dbReference type="SMART" id="SM00112">
    <property type="entry name" value="CA"/>
    <property type="match status" value="12"/>
</dbReference>
<dbReference type="GO" id="GO:0005509">
    <property type="term" value="F:calcium ion binding"/>
    <property type="evidence" value="ECO:0007669"/>
    <property type="project" value="UniProtKB-UniRule"/>
</dbReference>
<dbReference type="FunFam" id="2.60.40.60:FF:000020">
    <property type="entry name" value="Dachsous cadherin-related 1b"/>
    <property type="match status" value="2"/>
</dbReference>
<dbReference type="PANTHER" id="PTHR24026:SF133">
    <property type="entry name" value="CADHERIN-RELATED FAMILY MEMBER 2"/>
    <property type="match status" value="1"/>
</dbReference>
<dbReference type="SUPFAM" id="SSF49313">
    <property type="entry name" value="Cadherin-like"/>
    <property type="match status" value="11"/>
</dbReference>
<dbReference type="GO" id="GO:0005886">
    <property type="term" value="C:plasma membrane"/>
    <property type="evidence" value="ECO:0007669"/>
    <property type="project" value="InterPro"/>
</dbReference>
<dbReference type="Gene3D" id="2.60.40.60">
    <property type="entry name" value="Cadherins"/>
    <property type="match status" value="13"/>
</dbReference>
<feature type="non-terminal residue" evidence="10">
    <location>
        <position position="1"/>
    </location>
</feature>
<comment type="caution">
    <text evidence="10">The sequence shown here is derived from an EMBL/GenBank/DDBJ whole genome shotgun (WGS) entry which is preliminary data.</text>
</comment>
<dbReference type="Proteomes" id="UP001177023">
    <property type="component" value="Unassembled WGS sequence"/>
</dbReference>
<dbReference type="Pfam" id="PF00028">
    <property type="entry name" value="Cadherin"/>
    <property type="match status" value="8"/>
</dbReference>
<accession>A0AA36CV20</accession>
<dbReference type="PROSITE" id="PS50268">
    <property type="entry name" value="CADHERIN_2"/>
    <property type="match status" value="11"/>
</dbReference>
<feature type="domain" description="Cadherin" evidence="9">
    <location>
        <begin position="1364"/>
        <end position="1473"/>
    </location>
</feature>
<keyword evidence="4" id="KW-0677">Repeat</keyword>
<keyword evidence="11" id="KW-1185">Reference proteome</keyword>
<dbReference type="GO" id="GO:0007156">
    <property type="term" value="P:homophilic cell adhesion via plasma membrane adhesion molecules"/>
    <property type="evidence" value="ECO:0007669"/>
    <property type="project" value="InterPro"/>
</dbReference>
<evidence type="ECO:0000313" key="10">
    <source>
        <dbReference type="EMBL" id="CAJ0575569.1"/>
    </source>
</evidence>
<evidence type="ECO:0000256" key="4">
    <source>
        <dbReference type="ARBA" id="ARBA00022737"/>
    </source>
</evidence>
<dbReference type="EMBL" id="CATQJA010002639">
    <property type="protein sequence ID" value="CAJ0575569.1"/>
    <property type="molecule type" value="Genomic_DNA"/>
</dbReference>
<feature type="domain" description="Cadherin" evidence="9">
    <location>
        <begin position="1263"/>
        <end position="1363"/>
    </location>
</feature>
<evidence type="ECO:0000256" key="1">
    <source>
        <dbReference type="ARBA" id="ARBA00004370"/>
    </source>
</evidence>
<feature type="domain" description="Cadherin" evidence="9">
    <location>
        <begin position="409"/>
        <end position="587"/>
    </location>
</feature>
<dbReference type="PROSITE" id="PS00232">
    <property type="entry name" value="CADHERIN_1"/>
    <property type="match status" value="6"/>
</dbReference>
<keyword evidence="7" id="KW-0472">Membrane</keyword>
<sequence length="1754" mass="196879">MRHFHPQNWRCHFTELYHQYSLFHYEDQDLVDRLGQWLEDAGVPPDLLHFALRGLAATRGPHSTHDHPQRQAVHHQLTGNSTIFRREGLSASQIKNKPQMHYATDNSRRNHCWLDKISDNSKSAARISGTVDIVEIPIFQIRYVAATSITDFPLKIVSKRVEKFGWVAKVYLTRHLKKGDPTPFAFYLNAYDREGISLATTHIEISIENADNQGIMPTFEEKKCRHRMEEPPYAHTNIFQVMASSDAGGAIIFRVEPEGSPFDVGPLNRDVYTKNTLVKGKDYSFDVVASDRNGGESRLPCTVEIGAPTRSRRTLEKEIVIRVPEDRPLGYLDTKIHVKSTEKLLSAPLVRDVFTVWQNGKIELTKALNYERQREHSTIVVLQGHRTEREVLVRLVVEDVDEQPSFINGPKPYLAVVPLERPVGFHIYKFDARDEFGDGDSDVEYKLINTEPPDAFTVDEKTGVVRTGQKKYDEGKTYRAYLQAVDRTPRRANETQVSEVAVLEVLAGDRPPQFAKPQYAVSLAEDAQIDYSVVDTGIVHLRKLLDHDDPAQPREHRLIVAAQEDGKESTVPLDIRITDVNDNSPVFSRPLYTAQVKEDIPAGTVILKVRAEDKDSEANAKIRFHIDDGNFIINDEGEISPKVRLDADQHKERFFIYRFEVTAEDSGSAPRKSAATVHIRTENTNDEAPIFLPTSQYTAWVAEDAEGGTPVVQIQARDPDRDQVEYALVRDDGDEVLETRLFHIDRDTGLIKLRSGVRAEDLLLEPSPHNLTIRAKDDGSCCDGASPTHIAMATVLIGIEDVNNNKPEFRDCERYSKVAKIKEGVYKKHPPTVIKVEAVDEDSSANGQIFYSLYYAQSESRKPFIIDKQTGELKPSPHVIFDRETRPREEATDRGERPLIGFCQFTVDVVDVNDNSPQFDRASYETSVSRSEAIGTSVVTVFAYDQDAPHNARITYHLAADPTAGPEFLKDISYFELLNVNSGEVTLVRPIPRDHHKDRFQFNVIATDNGVPEPQNSTVQVTIKIHEKAQHAPRWQSSPDCRDVVTVAENSVLNKVLLRCHAVAGDGSGSSIVYKLTATDPSRGVKADAKFRQFSRIEDGREWVEVAIMETLDYEQAHNYTLTLTATDVNSQVSTSRSLAVLVEDANDGVPQFTVDLFTGTVDEELTPAEYLDKYEHRPITVHYRILDVPDASASRLFRIDEVTGEVFPNAKFDREQKDMYILTVEARDNAPSSLPGVSGPNKDNVKVQIVIGDVNDNAPTFDEPKYTGRVLENAEPGHEIITVKAHDLDKHSNLRYDLTGAFGGRILFGVRTDSGAIFVKEPLDYETESVYQLRLVVSDGKHNTSTSVQIVVDDVNDNAPVFDEPAYNTTVLEQDADVPKILFRVRATDADKDEKSRRIIYRLEGQGAGEFFRIGRETGEIELLKELDRDPPQGVPAWKFIVQAVDDDGRGLIGYADVQVKVKDINDNAPIFPENLLGTVEENRVPPSNDGVYIMDARAKDFDDAATENARLEYSISVNKEIDGEPVFRIDPTTGKIFAMRRLDRELPSERLFVIRVRAVDNGRPQMEGFGNVTIRVVDKNDNAPFFEKSLYEGTVAETASIGHPVLSVRALDVDDEALDNVFTYSLVDEGNPFFYMSTDGDSSGGAVGVLRVKRPLDYEDPVQRQGWELAVRVSDGVHEATTTLRIALEDRNDHAPQINGPTERTVKEDAQRGHFIGTYTAIDPDQGDTARDLEAIFYLAGCQFDKFSTLKG</sequence>
<proteinExistence type="predicted"/>
<name>A0AA36CV20_9BILA</name>
<evidence type="ECO:0000256" key="8">
    <source>
        <dbReference type="PROSITE-ProRule" id="PRU00043"/>
    </source>
</evidence>
<feature type="domain" description="Cadherin" evidence="9">
    <location>
        <begin position="833"/>
        <end position="919"/>
    </location>
</feature>
<feature type="domain" description="Cadherin" evidence="9">
    <location>
        <begin position="1589"/>
        <end position="1700"/>
    </location>
</feature>
<evidence type="ECO:0000256" key="5">
    <source>
        <dbReference type="ARBA" id="ARBA00022837"/>
    </source>
</evidence>
<keyword evidence="6" id="KW-1133">Transmembrane helix</keyword>
<keyword evidence="3" id="KW-0812">Transmembrane</keyword>
<feature type="domain" description="Cadherin" evidence="9">
    <location>
        <begin position="693"/>
        <end position="809"/>
    </location>
</feature>
<evidence type="ECO:0000256" key="3">
    <source>
        <dbReference type="ARBA" id="ARBA00022692"/>
    </source>
</evidence>
<dbReference type="PRINTS" id="PR00205">
    <property type="entry name" value="CADHERIN"/>
</dbReference>
<feature type="domain" description="Cadherin" evidence="9">
    <location>
        <begin position="588"/>
        <end position="691"/>
    </location>
</feature>
<feature type="domain" description="Cadherin" evidence="9">
    <location>
        <begin position="1045"/>
        <end position="1153"/>
    </location>
</feature>
<reference evidence="10" key="1">
    <citation type="submission" date="2023-06" db="EMBL/GenBank/DDBJ databases">
        <authorList>
            <person name="Delattre M."/>
        </authorList>
    </citation>
    <scope>NUCLEOTIDE SEQUENCE</scope>
    <source>
        <strain evidence="10">AF72</strain>
    </source>
</reference>
<evidence type="ECO:0000259" key="9">
    <source>
        <dbReference type="PROSITE" id="PS50268"/>
    </source>
</evidence>
<feature type="domain" description="Cadherin" evidence="9">
    <location>
        <begin position="1173"/>
        <end position="1262"/>
    </location>
</feature>
<dbReference type="InterPro" id="IPR020894">
    <property type="entry name" value="Cadherin_CS"/>
</dbReference>
<organism evidence="10 11">
    <name type="scientific">Mesorhabditis spiculigera</name>
    <dbReference type="NCBI Taxonomy" id="96644"/>
    <lineage>
        <taxon>Eukaryota</taxon>
        <taxon>Metazoa</taxon>
        <taxon>Ecdysozoa</taxon>
        <taxon>Nematoda</taxon>
        <taxon>Chromadorea</taxon>
        <taxon>Rhabditida</taxon>
        <taxon>Rhabditina</taxon>
        <taxon>Rhabditomorpha</taxon>
        <taxon>Rhabditoidea</taxon>
        <taxon>Rhabditidae</taxon>
        <taxon>Mesorhabditinae</taxon>
        <taxon>Mesorhabditis</taxon>
    </lineage>
</organism>
<evidence type="ECO:0000313" key="11">
    <source>
        <dbReference type="Proteomes" id="UP001177023"/>
    </source>
</evidence>
<dbReference type="InterPro" id="IPR015919">
    <property type="entry name" value="Cadherin-like_sf"/>
</dbReference>
<protein>
    <recommendedName>
        <fullName evidence="9">Cadherin domain-containing protein</fullName>
    </recommendedName>
</protein>
<dbReference type="CDD" id="cd11304">
    <property type="entry name" value="Cadherin_repeat"/>
    <property type="match status" value="12"/>
</dbReference>
<evidence type="ECO:0000256" key="7">
    <source>
        <dbReference type="ARBA" id="ARBA00023136"/>
    </source>
</evidence>
<gene>
    <name evidence="10" type="ORF">MSPICULIGERA_LOCUS13879</name>
</gene>
<dbReference type="InterPro" id="IPR002126">
    <property type="entry name" value="Cadherin-like_dom"/>
</dbReference>
<feature type="domain" description="Cadherin" evidence="9">
    <location>
        <begin position="920"/>
        <end position="1035"/>
    </location>
</feature>
<comment type="subcellular location">
    <subcellularLocation>
        <location evidence="1">Membrane</location>
    </subcellularLocation>
</comment>
<dbReference type="PANTHER" id="PTHR24026">
    <property type="entry name" value="FAT ATYPICAL CADHERIN-RELATED"/>
    <property type="match status" value="1"/>
</dbReference>
<keyword evidence="5 8" id="KW-0106">Calcium</keyword>
<keyword evidence="2" id="KW-0245">EGF-like domain</keyword>
<evidence type="ECO:0000256" key="6">
    <source>
        <dbReference type="ARBA" id="ARBA00022989"/>
    </source>
</evidence>
<feature type="domain" description="Cadherin" evidence="9">
    <location>
        <begin position="1473"/>
        <end position="1588"/>
    </location>
</feature>
<dbReference type="GO" id="GO:0007411">
    <property type="term" value="P:axon guidance"/>
    <property type="evidence" value="ECO:0007669"/>
    <property type="project" value="UniProtKB-ARBA"/>
</dbReference>
<evidence type="ECO:0000256" key="2">
    <source>
        <dbReference type="ARBA" id="ARBA00022536"/>
    </source>
</evidence>